<keyword evidence="2" id="KW-1185">Reference proteome</keyword>
<protein>
    <submittedName>
        <fullName evidence="1">Uncharacterized protein</fullName>
    </submittedName>
</protein>
<proteinExistence type="predicted"/>
<dbReference type="EMBL" id="CM040984">
    <property type="protein sequence ID" value="MCJ8737012.1"/>
    <property type="molecule type" value="Genomic_DNA"/>
</dbReference>
<sequence>MMHRRRADNCPLTAALLHALVLLPVTLAAHLPDGRLLKSAVMKLEQYETMVPLLLDGKKQHSISWLRSRSPPALLQILIEAEGQQLILSLKKNE</sequence>
<comment type="caution">
    <text evidence="1">The sequence shown here is derived from an EMBL/GenBank/DDBJ whole genome shotgun (WGS) entry which is preliminary data.</text>
</comment>
<organism evidence="1 2">
    <name type="scientific">Pangasius djambal</name>
    <dbReference type="NCBI Taxonomy" id="1691987"/>
    <lineage>
        <taxon>Eukaryota</taxon>
        <taxon>Metazoa</taxon>
        <taxon>Chordata</taxon>
        <taxon>Craniata</taxon>
        <taxon>Vertebrata</taxon>
        <taxon>Euteleostomi</taxon>
        <taxon>Actinopterygii</taxon>
        <taxon>Neopterygii</taxon>
        <taxon>Teleostei</taxon>
        <taxon>Ostariophysi</taxon>
        <taxon>Siluriformes</taxon>
        <taxon>Pangasiidae</taxon>
        <taxon>Pangasius</taxon>
    </lineage>
</organism>
<name>A0ACC5YN56_9TELE</name>
<evidence type="ECO:0000313" key="1">
    <source>
        <dbReference type="EMBL" id="MCJ8737012.1"/>
    </source>
</evidence>
<gene>
    <name evidence="1" type="ORF">PDJAM_G00018930</name>
</gene>
<accession>A0ACC5YN56</accession>
<dbReference type="Proteomes" id="UP000830395">
    <property type="component" value="Chromosome 10"/>
</dbReference>
<evidence type="ECO:0000313" key="2">
    <source>
        <dbReference type="Proteomes" id="UP000830395"/>
    </source>
</evidence>
<reference evidence="1" key="1">
    <citation type="submission" date="2020-02" db="EMBL/GenBank/DDBJ databases">
        <title>Genome sequencing of the panga catfish, Pangasius djambal.</title>
        <authorList>
            <person name="Wen M."/>
            <person name="Zahm M."/>
            <person name="Roques C."/>
            <person name="Cabau C."/>
            <person name="Klopp C."/>
            <person name="Donnadieu C."/>
            <person name="Jouanno E."/>
            <person name="Avarre J.-C."/>
            <person name="Campet M."/>
            <person name="Ha T."/>
            <person name="Dugue R."/>
            <person name="Lampietro C."/>
            <person name="Louis A."/>
            <person name="Herpin A."/>
            <person name="Echchiki A."/>
            <person name="Berthelot C."/>
            <person name="Parey E."/>
            <person name="Roest-Crollius H."/>
            <person name="Braasch I."/>
            <person name="Postlethwait J.H."/>
            <person name="Bobe J."/>
            <person name="Montfort J."/>
            <person name="Bouchez O."/>
            <person name="Begum T."/>
            <person name="Schartl M."/>
            <person name="Gustiano R."/>
            <person name="Guiguen Y."/>
        </authorList>
    </citation>
    <scope>NUCLEOTIDE SEQUENCE</scope>
    <source>
        <strain evidence="1">Pdj_M5554</strain>
    </source>
</reference>